<evidence type="ECO:0000256" key="1">
    <source>
        <dbReference type="ARBA" id="ARBA00000022"/>
    </source>
</evidence>
<comment type="caution">
    <text evidence="4">The sequence shown here is derived from an EMBL/GenBank/DDBJ whole genome shotgun (WGS) entry which is preliminary data.</text>
</comment>
<dbReference type="InterPro" id="IPR037238">
    <property type="entry name" value="YbiA-like_sf"/>
</dbReference>
<dbReference type="CDD" id="cd15457">
    <property type="entry name" value="NADAR"/>
    <property type="match status" value="1"/>
</dbReference>
<dbReference type="AlphaFoldDB" id="A0A4Q7VAK2"/>
<comment type="catalytic activity">
    <reaction evidence="2">
        <text>2,5-diamino-6-hydroxy-4-(5-phosphoribosylamino)-pyrimidine + H2O = 2,5,6-triamino-4-hydroxypyrimidine + D-ribose 5-phosphate</text>
        <dbReference type="Rhea" id="RHEA:23436"/>
        <dbReference type="ChEBI" id="CHEBI:15377"/>
        <dbReference type="ChEBI" id="CHEBI:58614"/>
        <dbReference type="ChEBI" id="CHEBI:78346"/>
        <dbReference type="ChEBI" id="CHEBI:137796"/>
    </reaction>
</comment>
<evidence type="ECO:0000256" key="2">
    <source>
        <dbReference type="ARBA" id="ARBA00000751"/>
    </source>
</evidence>
<feature type="domain" description="NADAR" evidence="3">
    <location>
        <begin position="17"/>
        <end position="160"/>
    </location>
</feature>
<dbReference type="Pfam" id="PF08719">
    <property type="entry name" value="NADAR"/>
    <property type="match status" value="1"/>
</dbReference>
<name>A0A4Q7VAK2_9BACT</name>
<reference evidence="4 5" key="1">
    <citation type="submission" date="2019-02" db="EMBL/GenBank/DDBJ databases">
        <title>Genomic Encyclopedia of Type Strains, Phase IV (KMG-IV): sequencing the most valuable type-strain genomes for metagenomic binning, comparative biology and taxonomic classification.</title>
        <authorList>
            <person name="Goeker M."/>
        </authorList>
    </citation>
    <scope>NUCLEOTIDE SEQUENCE [LARGE SCALE GENOMIC DNA]</scope>
    <source>
        <strain evidence="4 5">DSM 28825</strain>
    </source>
</reference>
<dbReference type="RefSeq" id="WP_130308223.1">
    <property type="nucleotide sequence ID" value="NZ_SHKN01000003.1"/>
</dbReference>
<evidence type="ECO:0000313" key="4">
    <source>
        <dbReference type="EMBL" id="RZT92373.1"/>
    </source>
</evidence>
<keyword evidence="5" id="KW-1185">Reference proteome</keyword>
<protein>
    <recommendedName>
        <fullName evidence="3">NADAR domain-containing protein</fullName>
    </recommendedName>
</protein>
<dbReference type="OrthoDB" id="67297at2"/>
<dbReference type="Proteomes" id="UP000293562">
    <property type="component" value="Unassembled WGS sequence"/>
</dbReference>
<comment type="catalytic activity">
    <reaction evidence="1">
        <text>5-amino-6-(5-phospho-D-ribosylamino)uracil + H2O = 5,6-diaminouracil + D-ribose 5-phosphate</text>
        <dbReference type="Rhea" id="RHEA:55020"/>
        <dbReference type="ChEBI" id="CHEBI:15377"/>
        <dbReference type="ChEBI" id="CHEBI:46252"/>
        <dbReference type="ChEBI" id="CHEBI:58453"/>
        <dbReference type="ChEBI" id="CHEBI:78346"/>
    </reaction>
</comment>
<evidence type="ECO:0000313" key="5">
    <source>
        <dbReference type="Proteomes" id="UP000293562"/>
    </source>
</evidence>
<evidence type="ECO:0000259" key="3">
    <source>
        <dbReference type="Pfam" id="PF08719"/>
    </source>
</evidence>
<dbReference type="InterPro" id="IPR012816">
    <property type="entry name" value="NADAR"/>
</dbReference>
<dbReference type="SUPFAM" id="SSF143990">
    <property type="entry name" value="YbiA-like"/>
    <property type="match status" value="1"/>
</dbReference>
<proteinExistence type="predicted"/>
<gene>
    <name evidence="4" type="ORF">EV201_2849</name>
</gene>
<dbReference type="Gene3D" id="1.10.357.40">
    <property type="entry name" value="YbiA-like"/>
    <property type="match status" value="1"/>
</dbReference>
<sequence>MKKYSIRKYIKNECCCFSSTKKEFGGLSNMCAGYNLVINQTEILTSEALYQALRFSNYPEIQEEILAQKSPMSAKMVSKKHINNSRIDWEEIKVDIMRWCLKVKLSQNFHKFGLLLETTYPKPIIEISNKDAFWGAKKEINTDLIIGINALGRLLMELRSVYISEDKYSLLIVPPLDLTDFKLLGKQIGFIDSRERFIAQIVDNTNN</sequence>
<dbReference type="EMBL" id="SHKN01000003">
    <property type="protein sequence ID" value="RZT92373.1"/>
    <property type="molecule type" value="Genomic_DNA"/>
</dbReference>
<accession>A0A4Q7VAK2</accession>
<organism evidence="4 5">
    <name type="scientific">Ancylomarina subtilis</name>
    <dbReference type="NCBI Taxonomy" id="1639035"/>
    <lineage>
        <taxon>Bacteria</taxon>
        <taxon>Pseudomonadati</taxon>
        <taxon>Bacteroidota</taxon>
        <taxon>Bacteroidia</taxon>
        <taxon>Marinilabiliales</taxon>
        <taxon>Marinifilaceae</taxon>
        <taxon>Ancylomarina</taxon>
    </lineage>
</organism>